<dbReference type="EMBL" id="PZQS01000004">
    <property type="protein sequence ID" value="PVD32901.1"/>
    <property type="molecule type" value="Genomic_DNA"/>
</dbReference>
<evidence type="ECO:0000313" key="1">
    <source>
        <dbReference type="EMBL" id="PVD32901.1"/>
    </source>
</evidence>
<dbReference type="Proteomes" id="UP000245119">
    <property type="component" value="Linkage Group LG4"/>
</dbReference>
<evidence type="ECO:0000313" key="2">
    <source>
        <dbReference type="Proteomes" id="UP000245119"/>
    </source>
</evidence>
<proteinExistence type="predicted"/>
<sequence length="114" mass="12742">MLLPVHGRFADWTFRRRTCLLVGFKGFKAPVAQMFACWLQGIQRAFLYAAVACLVKGQGSGRFGPKGNNRKKDVKEETNHLDALTRCTLFVVVRQMQRLNALAKALGSWLACAV</sequence>
<protein>
    <submittedName>
        <fullName evidence="1">Uncharacterized protein</fullName>
    </submittedName>
</protein>
<gene>
    <name evidence="1" type="ORF">C0Q70_08348</name>
</gene>
<accession>A0A2T7PHK1</accession>
<dbReference type="AlphaFoldDB" id="A0A2T7PHK1"/>
<reference evidence="1 2" key="1">
    <citation type="submission" date="2018-04" db="EMBL/GenBank/DDBJ databases">
        <title>The genome of golden apple snail Pomacea canaliculata provides insight into stress tolerance and invasive adaptation.</title>
        <authorList>
            <person name="Liu C."/>
            <person name="Liu B."/>
            <person name="Ren Y."/>
            <person name="Zhang Y."/>
            <person name="Wang H."/>
            <person name="Li S."/>
            <person name="Jiang F."/>
            <person name="Yin L."/>
            <person name="Zhang G."/>
            <person name="Qian W."/>
            <person name="Fan W."/>
        </authorList>
    </citation>
    <scope>NUCLEOTIDE SEQUENCE [LARGE SCALE GENOMIC DNA]</scope>
    <source>
        <strain evidence="1">SZHN2017</strain>
        <tissue evidence="1">Muscle</tissue>
    </source>
</reference>
<keyword evidence="2" id="KW-1185">Reference proteome</keyword>
<organism evidence="1 2">
    <name type="scientific">Pomacea canaliculata</name>
    <name type="common">Golden apple snail</name>
    <dbReference type="NCBI Taxonomy" id="400727"/>
    <lineage>
        <taxon>Eukaryota</taxon>
        <taxon>Metazoa</taxon>
        <taxon>Spiralia</taxon>
        <taxon>Lophotrochozoa</taxon>
        <taxon>Mollusca</taxon>
        <taxon>Gastropoda</taxon>
        <taxon>Caenogastropoda</taxon>
        <taxon>Architaenioglossa</taxon>
        <taxon>Ampullarioidea</taxon>
        <taxon>Ampullariidae</taxon>
        <taxon>Pomacea</taxon>
    </lineage>
</organism>
<name>A0A2T7PHK1_POMCA</name>
<comment type="caution">
    <text evidence="1">The sequence shown here is derived from an EMBL/GenBank/DDBJ whole genome shotgun (WGS) entry which is preliminary data.</text>
</comment>